<keyword evidence="1" id="KW-0472">Membrane</keyword>
<keyword evidence="1" id="KW-0812">Transmembrane</keyword>
<evidence type="ECO:0000313" key="2">
    <source>
        <dbReference type="EMBL" id="RIP37304.1"/>
    </source>
</evidence>
<proteinExistence type="predicted"/>
<protein>
    <submittedName>
        <fullName evidence="2">DUF805 domain-containing protein</fullName>
    </submittedName>
</protein>
<dbReference type="Proteomes" id="UP000265541">
    <property type="component" value="Unassembled WGS sequence"/>
</dbReference>
<dbReference type="OrthoDB" id="2285053at2"/>
<evidence type="ECO:0000256" key="1">
    <source>
        <dbReference type="SAM" id="Phobius"/>
    </source>
</evidence>
<feature type="transmembrane region" description="Helical" evidence="1">
    <location>
        <begin position="50"/>
        <end position="76"/>
    </location>
</feature>
<reference evidence="2 3" key="1">
    <citation type="journal article" date="2016" name="Front. Microbiol.">
        <title>Comprehensive Phylogenetic Analysis of Bovine Non-aureus Staphylococci Species Based on Whole-Genome Sequencing.</title>
        <authorList>
            <person name="Naushad S."/>
            <person name="Barkema H.W."/>
            <person name="Luby C."/>
            <person name="Condas L.A."/>
            <person name="Nobrega D.B."/>
            <person name="Carson D.A."/>
            <person name="De Buck J."/>
        </authorList>
    </citation>
    <scope>NUCLEOTIDE SEQUENCE [LARGE SCALE GENOMIC DNA]</scope>
    <source>
        <strain evidence="2 3">SNUC 4781</strain>
    </source>
</reference>
<dbReference type="RefSeq" id="WP_119484118.1">
    <property type="nucleotide sequence ID" value="NZ_QYJN01000001.1"/>
</dbReference>
<accession>A0A3A0VS83</accession>
<evidence type="ECO:0000313" key="3">
    <source>
        <dbReference type="Proteomes" id="UP000265541"/>
    </source>
</evidence>
<gene>
    <name evidence="2" type="ORF">BUZ14_01765</name>
</gene>
<dbReference type="PANTHER" id="PTHR34980:SF2">
    <property type="entry name" value="INNER MEMBRANE PROTEIN YHAH-RELATED"/>
    <property type="match status" value="1"/>
</dbReference>
<feature type="transmembrane region" description="Helical" evidence="1">
    <location>
        <begin position="88"/>
        <end position="107"/>
    </location>
</feature>
<feature type="transmembrane region" description="Helical" evidence="1">
    <location>
        <begin position="24"/>
        <end position="44"/>
    </location>
</feature>
<keyword evidence="1" id="KW-1133">Transmembrane helix</keyword>
<name>A0A3A0VS83_STAGA</name>
<dbReference type="AlphaFoldDB" id="A0A3A0VS83"/>
<dbReference type="PANTHER" id="PTHR34980">
    <property type="entry name" value="INNER MEMBRANE PROTEIN-RELATED-RELATED"/>
    <property type="match status" value="1"/>
</dbReference>
<organism evidence="2 3">
    <name type="scientific">Staphylococcus gallinarum</name>
    <dbReference type="NCBI Taxonomy" id="1293"/>
    <lineage>
        <taxon>Bacteria</taxon>
        <taxon>Bacillati</taxon>
        <taxon>Bacillota</taxon>
        <taxon>Bacilli</taxon>
        <taxon>Bacillales</taxon>
        <taxon>Staphylococcaceae</taxon>
        <taxon>Staphylococcus</taxon>
    </lineage>
</organism>
<dbReference type="Pfam" id="PF05656">
    <property type="entry name" value="DUF805"/>
    <property type="match status" value="1"/>
</dbReference>
<feature type="transmembrane region" description="Helical" evidence="1">
    <location>
        <begin position="113"/>
        <end position="134"/>
    </location>
</feature>
<dbReference type="EMBL" id="QYJN01000001">
    <property type="protein sequence ID" value="RIP37304.1"/>
    <property type="molecule type" value="Genomic_DNA"/>
</dbReference>
<comment type="caution">
    <text evidence="2">The sequence shown here is derived from an EMBL/GenBank/DDBJ whole genome shotgun (WGS) entry which is preliminary data.</text>
</comment>
<dbReference type="GO" id="GO:0005886">
    <property type="term" value="C:plasma membrane"/>
    <property type="evidence" value="ECO:0007669"/>
    <property type="project" value="TreeGrafter"/>
</dbReference>
<dbReference type="InterPro" id="IPR008523">
    <property type="entry name" value="DUF805"/>
</dbReference>
<sequence length="146" mass="16382">MLEAYKDFWKRYVDFKGKSNRLQFWTPVLIHIIVVFIVALIGIISFITGAFIISAILSALVGIFGLAIIVPMIAVTLRRFYDAGRRRLSAIILIAFSVLINIIFDIVQINGLAISLNIIELISTIILIYVTLLPSKSTSDEALKWL</sequence>